<keyword evidence="1" id="KW-0560">Oxidoreductase</keyword>
<reference evidence="3 4" key="1">
    <citation type="submission" date="2020-02" db="EMBL/GenBank/DDBJ databases">
        <authorList>
            <person name="Li G."/>
        </authorList>
    </citation>
    <scope>NUCLEOTIDE SEQUENCE [LARGE SCALE GENOMIC DNA]</scope>
    <source>
        <strain evidence="3 4">DSM 102029</strain>
    </source>
</reference>
<dbReference type="Gene3D" id="3.30.9.10">
    <property type="entry name" value="D-Amino Acid Oxidase, subunit A, domain 2"/>
    <property type="match status" value="1"/>
</dbReference>
<dbReference type="InterPro" id="IPR006076">
    <property type="entry name" value="FAD-dep_OxRdtase"/>
</dbReference>
<dbReference type="SUPFAM" id="SSF54373">
    <property type="entry name" value="FAD-linked reductases, C-terminal domain"/>
    <property type="match status" value="1"/>
</dbReference>
<accession>A0A6P1YU66</accession>
<dbReference type="InterPro" id="IPR036188">
    <property type="entry name" value="FAD/NAD-bd_sf"/>
</dbReference>
<feature type="domain" description="FAD dependent oxidoreductase" evidence="2">
    <location>
        <begin position="4"/>
        <end position="394"/>
    </location>
</feature>
<dbReference type="GO" id="GO:0005737">
    <property type="term" value="C:cytoplasm"/>
    <property type="evidence" value="ECO:0007669"/>
    <property type="project" value="TreeGrafter"/>
</dbReference>
<dbReference type="PANTHER" id="PTHR13847">
    <property type="entry name" value="SARCOSINE DEHYDROGENASE-RELATED"/>
    <property type="match status" value="1"/>
</dbReference>
<evidence type="ECO:0000256" key="1">
    <source>
        <dbReference type="ARBA" id="ARBA00023002"/>
    </source>
</evidence>
<dbReference type="Gene3D" id="3.50.50.60">
    <property type="entry name" value="FAD/NAD(P)-binding domain"/>
    <property type="match status" value="2"/>
</dbReference>
<evidence type="ECO:0000259" key="2">
    <source>
        <dbReference type="Pfam" id="PF01266"/>
    </source>
</evidence>
<gene>
    <name evidence="3" type="ORF">G3A50_10395</name>
</gene>
<dbReference type="AlphaFoldDB" id="A0A6P1YU66"/>
<evidence type="ECO:0000313" key="4">
    <source>
        <dbReference type="Proteomes" id="UP000464751"/>
    </source>
</evidence>
<dbReference type="KEGG" id="apra:G3A50_10395"/>
<dbReference type="Proteomes" id="UP000464751">
    <property type="component" value="Chromosome"/>
</dbReference>
<dbReference type="EMBL" id="CP048630">
    <property type="protein sequence ID" value="QIB36196.1"/>
    <property type="molecule type" value="Genomic_DNA"/>
</dbReference>
<proteinExistence type="predicted"/>
<dbReference type="Pfam" id="PF01266">
    <property type="entry name" value="DAO"/>
    <property type="match status" value="1"/>
</dbReference>
<organism evidence="3 4">
    <name type="scientific">Ancylobacter pratisalsi</name>
    <dbReference type="NCBI Taxonomy" id="1745854"/>
    <lineage>
        <taxon>Bacteria</taxon>
        <taxon>Pseudomonadati</taxon>
        <taxon>Pseudomonadota</taxon>
        <taxon>Alphaproteobacteria</taxon>
        <taxon>Hyphomicrobiales</taxon>
        <taxon>Xanthobacteraceae</taxon>
        <taxon>Ancylobacter</taxon>
    </lineage>
</organism>
<sequence length="412" mass="43743">MKDDVIVVGAGIVGLAAAFHLQAEGLRVRLVERGGVAEGASMGNAGAFAFTDILPLASPGILRRAPRWLLDPLGPLSLPPRYLPHLAPWLIRFWRASLPDRHARSILAQSALMRLAAEAMGAMVQEAGLSGRVRHEGNLQLYESEAELAAALPGWRLREAEGIAFEHVRGERLAALQPGLSPRFPVGTFTPHWKSVDDPYHFALALFDVVMSRGATISHGEVVVIETGEEGVRVRLADGGALSAGHAVLAAGAWSRPLAKALGNAVPLETERGYNTTLPPGAFELRRQLTFGGHGFVVTPLATGIRVGGAVELGGLKAPPNYARAEAMLNKAATFLPGLKTTGGTQWMGFRPSLPDTLPVIGRSKASSRVIYAFGHGHLGLTQSAGTGRLVADLVTGRPPSTPLEPFRPDRF</sequence>
<protein>
    <submittedName>
        <fullName evidence="3">FAD-binding oxidoreductase</fullName>
    </submittedName>
</protein>
<name>A0A6P1YU66_9HYPH</name>
<dbReference type="SUPFAM" id="SSF51905">
    <property type="entry name" value="FAD/NAD(P)-binding domain"/>
    <property type="match status" value="1"/>
</dbReference>
<dbReference type="GO" id="GO:0016491">
    <property type="term" value="F:oxidoreductase activity"/>
    <property type="evidence" value="ECO:0007669"/>
    <property type="project" value="UniProtKB-KW"/>
</dbReference>
<evidence type="ECO:0000313" key="3">
    <source>
        <dbReference type="EMBL" id="QIB36196.1"/>
    </source>
</evidence>
<keyword evidence="4" id="KW-1185">Reference proteome</keyword>
<dbReference type="PANTHER" id="PTHR13847:SF289">
    <property type="entry name" value="GLYCINE OXIDASE"/>
    <property type="match status" value="1"/>
</dbReference>